<dbReference type="CDD" id="cd19543">
    <property type="entry name" value="DCL_NRPS"/>
    <property type="match status" value="1"/>
</dbReference>
<dbReference type="Pfam" id="PF00501">
    <property type="entry name" value="AMP-binding"/>
    <property type="match status" value="2"/>
</dbReference>
<dbReference type="InterPro" id="IPR000873">
    <property type="entry name" value="AMP-dep_synth/lig_dom"/>
</dbReference>
<keyword evidence="3" id="KW-0596">Phosphopantetheine</keyword>
<proteinExistence type="inferred from homology"/>
<dbReference type="InterPro" id="IPR023213">
    <property type="entry name" value="CAT-like_dom_sf"/>
</dbReference>
<dbReference type="FunFam" id="2.30.38.10:FF:000001">
    <property type="entry name" value="Non-ribosomal peptide synthetase PvdI"/>
    <property type="match status" value="2"/>
</dbReference>
<comment type="similarity">
    <text evidence="2">Belongs to the ATP-dependent AMP-binding enzyme family.</text>
</comment>
<organism evidence="7 8">
    <name type="scientific">Dictyobacter vulcani</name>
    <dbReference type="NCBI Taxonomy" id="2607529"/>
    <lineage>
        <taxon>Bacteria</taxon>
        <taxon>Bacillati</taxon>
        <taxon>Chloroflexota</taxon>
        <taxon>Ktedonobacteria</taxon>
        <taxon>Ktedonobacterales</taxon>
        <taxon>Dictyobacteraceae</taxon>
        <taxon>Dictyobacter</taxon>
    </lineage>
</organism>
<evidence type="ECO:0000256" key="5">
    <source>
        <dbReference type="SAM" id="MobiDB-lite"/>
    </source>
</evidence>
<dbReference type="InterPro" id="IPR045851">
    <property type="entry name" value="AMP-bd_C_sf"/>
</dbReference>
<feature type="domain" description="Carrier" evidence="6">
    <location>
        <begin position="2074"/>
        <end position="2149"/>
    </location>
</feature>
<evidence type="ECO:0000313" key="7">
    <source>
        <dbReference type="EMBL" id="GER90134.1"/>
    </source>
</evidence>
<dbReference type="InterPro" id="IPR009081">
    <property type="entry name" value="PP-bd_ACP"/>
</dbReference>
<dbReference type="CDD" id="cd12115">
    <property type="entry name" value="A_NRPS_Sfm_like"/>
    <property type="match status" value="1"/>
</dbReference>
<dbReference type="EMBL" id="BKZW01000002">
    <property type="protein sequence ID" value="GER90134.1"/>
    <property type="molecule type" value="Genomic_DNA"/>
</dbReference>
<protein>
    <submittedName>
        <fullName evidence="7">Non-ribosomal peptide synthetase</fullName>
    </submittedName>
</protein>
<dbReference type="InterPro" id="IPR006162">
    <property type="entry name" value="Ppantetheine_attach_site"/>
</dbReference>
<dbReference type="SUPFAM" id="SSF47336">
    <property type="entry name" value="ACP-like"/>
    <property type="match status" value="2"/>
</dbReference>
<dbReference type="Gene3D" id="3.30.559.10">
    <property type="entry name" value="Chloramphenicol acetyltransferase-like domain"/>
    <property type="match status" value="2"/>
</dbReference>
<dbReference type="FunFam" id="3.40.50.980:FF:000001">
    <property type="entry name" value="Non-ribosomal peptide synthetase"/>
    <property type="match status" value="2"/>
</dbReference>
<dbReference type="Gene3D" id="2.30.38.10">
    <property type="entry name" value="Luciferase, Domain 3"/>
    <property type="match status" value="2"/>
</dbReference>
<accession>A0A5J4KL16</accession>
<dbReference type="Gene3D" id="3.30.559.30">
    <property type="entry name" value="Nonribosomal peptide synthetase, condensation domain"/>
    <property type="match status" value="2"/>
</dbReference>
<dbReference type="CDD" id="cd19531">
    <property type="entry name" value="LCL_NRPS-like"/>
    <property type="match status" value="1"/>
</dbReference>
<dbReference type="PROSITE" id="PS00455">
    <property type="entry name" value="AMP_BINDING"/>
    <property type="match status" value="2"/>
</dbReference>
<dbReference type="Gene3D" id="1.10.1200.10">
    <property type="entry name" value="ACP-like"/>
    <property type="match status" value="2"/>
</dbReference>
<gene>
    <name evidence="7" type="ORF">KDW_42960</name>
</gene>
<evidence type="ECO:0000256" key="1">
    <source>
        <dbReference type="ARBA" id="ARBA00001957"/>
    </source>
</evidence>
<name>A0A5J4KL16_9CHLR</name>
<dbReference type="InterPro" id="IPR020806">
    <property type="entry name" value="PKS_PP-bd"/>
</dbReference>
<dbReference type="InterPro" id="IPR036736">
    <property type="entry name" value="ACP-like_sf"/>
</dbReference>
<dbReference type="FunFam" id="1.10.1200.10:FF:000005">
    <property type="entry name" value="Nonribosomal peptide synthetase 1"/>
    <property type="match status" value="2"/>
</dbReference>
<evidence type="ECO:0000256" key="3">
    <source>
        <dbReference type="ARBA" id="ARBA00022450"/>
    </source>
</evidence>
<dbReference type="PROSITE" id="PS00012">
    <property type="entry name" value="PHOSPHOPANTETHEINE"/>
    <property type="match status" value="2"/>
</dbReference>
<evidence type="ECO:0000313" key="8">
    <source>
        <dbReference type="Proteomes" id="UP000326912"/>
    </source>
</evidence>
<dbReference type="InterPro" id="IPR010071">
    <property type="entry name" value="AA_adenyl_dom"/>
</dbReference>
<dbReference type="CDD" id="cd05930">
    <property type="entry name" value="A_NRPS"/>
    <property type="match status" value="1"/>
</dbReference>
<dbReference type="InterPro" id="IPR025110">
    <property type="entry name" value="AMP-bd_C"/>
</dbReference>
<dbReference type="PROSITE" id="PS50075">
    <property type="entry name" value="CARRIER"/>
    <property type="match status" value="2"/>
</dbReference>
<evidence type="ECO:0000256" key="4">
    <source>
        <dbReference type="ARBA" id="ARBA00022553"/>
    </source>
</evidence>
<dbReference type="GO" id="GO:0043041">
    <property type="term" value="P:amino acid activation for nonribosomal peptide biosynthetic process"/>
    <property type="evidence" value="ECO:0007669"/>
    <property type="project" value="TreeGrafter"/>
</dbReference>
<dbReference type="FunFam" id="3.40.50.12780:FF:000012">
    <property type="entry name" value="Non-ribosomal peptide synthetase"/>
    <property type="match status" value="2"/>
</dbReference>
<dbReference type="InterPro" id="IPR020845">
    <property type="entry name" value="AMP-binding_CS"/>
</dbReference>
<dbReference type="GO" id="GO:0008610">
    <property type="term" value="P:lipid biosynthetic process"/>
    <property type="evidence" value="ECO:0007669"/>
    <property type="project" value="UniProtKB-ARBA"/>
</dbReference>
<dbReference type="Pfam" id="PF00668">
    <property type="entry name" value="Condensation"/>
    <property type="match status" value="2"/>
</dbReference>
<keyword evidence="4" id="KW-0597">Phosphoprotein</keyword>
<dbReference type="Pfam" id="PF00550">
    <property type="entry name" value="PP-binding"/>
    <property type="match status" value="2"/>
</dbReference>
<comment type="cofactor">
    <cofactor evidence="1">
        <name>pantetheine 4'-phosphate</name>
        <dbReference type="ChEBI" id="CHEBI:47942"/>
    </cofactor>
</comment>
<dbReference type="PANTHER" id="PTHR45527:SF1">
    <property type="entry name" value="FATTY ACID SYNTHASE"/>
    <property type="match status" value="1"/>
</dbReference>
<keyword evidence="8" id="KW-1185">Reference proteome</keyword>
<dbReference type="Pfam" id="PF13193">
    <property type="entry name" value="AMP-binding_C"/>
    <property type="match status" value="2"/>
</dbReference>
<feature type="domain" description="Carrier" evidence="6">
    <location>
        <begin position="1012"/>
        <end position="1087"/>
    </location>
</feature>
<dbReference type="InterPro" id="IPR001242">
    <property type="entry name" value="Condensation_dom"/>
</dbReference>
<dbReference type="SUPFAM" id="SSF52777">
    <property type="entry name" value="CoA-dependent acyltransferases"/>
    <property type="match status" value="4"/>
</dbReference>
<reference evidence="7 8" key="1">
    <citation type="submission" date="2019-10" db="EMBL/GenBank/DDBJ databases">
        <title>Dictyobacter vulcani sp. nov., within the class Ktedonobacteria, isolated from soil of volcanic Mt. Zao.</title>
        <authorList>
            <person name="Zheng Y."/>
            <person name="Wang C.M."/>
            <person name="Sakai Y."/>
            <person name="Abe K."/>
            <person name="Yokota A."/>
            <person name="Yabe S."/>
        </authorList>
    </citation>
    <scope>NUCLEOTIDE SEQUENCE [LARGE SCALE GENOMIC DNA]</scope>
    <source>
        <strain evidence="7 8">W12</strain>
    </source>
</reference>
<dbReference type="Gene3D" id="3.30.300.30">
    <property type="match status" value="2"/>
</dbReference>
<dbReference type="PANTHER" id="PTHR45527">
    <property type="entry name" value="NONRIBOSOMAL PEPTIDE SYNTHETASE"/>
    <property type="match status" value="1"/>
</dbReference>
<dbReference type="GO" id="GO:0003824">
    <property type="term" value="F:catalytic activity"/>
    <property type="evidence" value="ECO:0007669"/>
    <property type="project" value="InterPro"/>
</dbReference>
<dbReference type="SUPFAM" id="SSF56801">
    <property type="entry name" value="Acetyl-CoA synthetase-like"/>
    <property type="match status" value="2"/>
</dbReference>
<dbReference type="SMART" id="SM00823">
    <property type="entry name" value="PKS_PP"/>
    <property type="match status" value="2"/>
</dbReference>
<dbReference type="Gene3D" id="3.40.50.980">
    <property type="match status" value="4"/>
</dbReference>
<dbReference type="GO" id="GO:0005737">
    <property type="term" value="C:cytoplasm"/>
    <property type="evidence" value="ECO:0007669"/>
    <property type="project" value="TreeGrafter"/>
</dbReference>
<dbReference type="NCBIfam" id="NF003417">
    <property type="entry name" value="PRK04813.1"/>
    <property type="match status" value="2"/>
</dbReference>
<dbReference type="GO" id="GO:0031177">
    <property type="term" value="F:phosphopantetheine binding"/>
    <property type="evidence" value="ECO:0007669"/>
    <property type="project" value="InterPro"/>
</dbReference>
<dbReference type="FunFam" id="3.30.300.30:FF:000010">
    <property type="entry name" value="Enterobactin synthetase component F"/>
    <property type="match status" value="2"/>
</dbReference>
<evidence type="ECO:0000256" key="2">
    <source>
        <dbReference type="ARBA" id="ARBA00006432"/>
    </source>
</evidence>
<sequence length="2188" mass="245245">MIAESIDDIYELSPMQRGMLFHTLYTPHSGVYIEQAIYHLQGALQPDLLRQAWQSIQQRHPVLRTLFIWEGIDEPVQVVQQIAELPWQELDWRGYSTSVQQSSLDELLANDRQRGFDMKQAPLLRISLLRLAHQEYYLLFTYHHLLLDGWSLAETLREVLITYEAYVQGKEPALQITRRPYHDYLLWLQEQDQSAAEQFWRTYLAGFVAPTPLVLQSAAETADTTSVAPQLLDQDAAANAEQTSAHARLHLSGGRSVTLQGLALSMEKTEALRQFARQHRLTINTLVQGAWSLLLSRYSGQDDILFGATVNGRPLSLPGAEDMIGLFINTLPVRVPIPAQESLLTWLTQLQMQQADMRQYDYSPLVQIQGWSDVPRELPLFESLMVFENYPLNSAEEPGTVSTLEVRAVQMLEQTNYPLVLAVGAWRRLELHLGYATTQFAGSAIARMLEHLAMLLDEFLAHPEQRLLNYSLLTEREKQSILTTWNQTAEPYPSYHNWTELFAQQVQRTPESSALCYGSEVYSYQDLEQRANQLAHYLQQQGAGPEVRIAVCLERSPDLCVSLLSCLKAGAAYFPIDPHYPPERIEFLLADAGVAIVLTRSDFQAACSYPAARTIVLDKEQAVIAEQSIESPATSIYPDNAAYLIYTSGSTGTPKGVIGTHRALVNHSQATIQRYQLDSNDRVLQFASLNFDVFLEECLPTWSIGAAVVMWPEAYPAAPSDFNRYLEQERLTIINIPSSYWHAWVAEMMHAQAHPSQMLKAVIIGSERALPAQLQNWYRCATEKVALYNAYGLTETTITALTYQAHAEEAVGQLVPVGQAIGNVQAYILDPQLQLVAIGLPGELYIGGLALARGYFQRPELTAERFVPHPFSQQEGARLYRTGDLARYLPSGAIEVMGRLDTQIKIRGFRIEPGEIESVLAQDPAVQECVVVVREDVPGESRLVAYVVARTQIQALAARLQLRIQEKLPPYMLPTICILSDQLPRTSTGKIDPRQLPAPEQQGTTNKKNYAAPETPLEEILASIWASVLQVESVGRTEHFFRLGGHSLQATQVVARLRDILQLELPVRAIYDKPTIAKLATHIEALRKPEKGLSIPAITRMERHGQVPLSFAQERFWFLNQWQPDNPFYNISLALQLHGLLDQQALERAWKLMVARHEPLRTTILSQDGVASQHISAEDPSALTTVDLTGRPASERAQVVRSLIQQEAQRPFQLDQELVRLILFQLDPNEHVLLLIFHHIIVDGWSIDLLLNELQTFYRQQQVEPAATEPEPLPLQYADYALWQRTWLQGEILETQLSYWQEQLAGAPPTLDLPTDRPRPAVQTFRGAIYPFSLNPAVSQGLQAVNREEGVTNFMALLAGFYLVFVRYAGQYDLVVGTPTAGRTQRETEQMVGLFLNTLPLRIHGDATLTWRELLGVVRDVALDAYTHQDLPFEKLVEALQPERSQSHSPLFQVLFVFQNTPHKELSWPGLQAELIEIGSRTAKQDLTIELRETAEGIRGVVEYNIDLFDENTIIRMITHFQTLLGNAIEEPDLPIGDLPLLTAGERQQMLGEWNATAHDSLPDLCLHTLFEQQVQRTPTAVAVLTEAGQLTYQELDERANQLAHYLRSRGVRPEQRVGVCLERKPELIMSLLAILKAGAAYVPFDVRLPQERIRFCLEDADIQLMLTHTALVQQLELSEEQAVCLDALQEQIAQQPRSAVQSNVSVANLAYLIYTSGSTGTPKAVAITHQSPAVLVKWAQSVFAPEDLAGVLAATSITFDLSIFEIFVPLSSGGTVILANDALHLPTLKTVQQVTLINTVPSAAVELANLQAIPETVRVINLAGEPLTLPLVQQLYQQTMVQRVFNLYGPSEDTTYSTFGLQTRDISAAPTIGRPLAHTQVYLLDAAYQPVPVGVIGEVYLGGAGLARGYLHRPELTAERFIPDLFSTEPGMRLYRTGDLARYRPNGEIEFIGRNDNQVKIRGYRIELGEIEQALLQHPDIQQCVVVVREDAAGEKYLVAYSELKAAVSSSVSSEFELRHFLRARLPEYMLPTRFEVLDALPLNANGKVDRRALPEPTERVSSLFETAIITDAALSQVEELIQSIWSQLLQRESIGLHDNFFELGGHSLLAIRIISRIRELFQLDVKLRLLFEAPTIAELARHIEELLQVSSLETSSVPALRPQERPAVIPLSFAQEAALVLESAGA</sequence>
<dbReference type="RefSeq" id="WP_151757914.1">
    <property type="nucleotide sequence ID" value="NZ_BKZW01000002.1"/>
</dbReference>
<dbReference type="Proteomes" id="UP000326912">
    <property type="component" value="Unassembled WGS sequence"/>
</dbReference>
<feature type="region of interest" description="Disordered" evidence="5">
    <location>
        <begin position="988"/>
        <end position="1009"/>
    </location>
</feature>
<dbReference type="GO" id="GO:0044550">
    <property type="term" value="P:secondary metabolite biosynthetic process"/>
    <property type="evidence" value="ECO:0007669"/>
    <property type="project" value="UniProtKB-ARBA"/>
</dbReference>
<evidence type="ECO:0000259" key="6">
    <source>
        <dbReference type="PROSITE" id="PS50075"/>
    </source>
</evidence>
<comment type="caution">
    <text evidence="7">The sequence shown here is derived from an EMBL/GenBank/DDBJ whole genome shotgun (WGS) entry which is preliminary data.</text>
</comment>
<dbReference type="NCBIfam" id="TIGR01733">
    <property type="entry name" value="AA-adenyl-dom"/>
    <property type="match status" value="2"/>
</dbReference>